<reference evidence="1 2" key="1">
    <citation type="journal article" date="2017" name="G3 (Bethesda)">
        <title>First Draft Genome Sequence of the Pathogenic Fungus Lomentospora prolificans (Formerly Scedosporium prolificans).</title>
        <authorList>
            <person name="Luo R."/>
            <person name="Zimin A."/>
            <person name="Workman R."/>
            <person name="Fan Y."/>
            <person name="Pertea G."/>
            <person name="Grossman N."/>
            <person name="Wear M.P."/>
            <person name="Jia B."/>
            <person name="Miller H."/>
            <person name="Casadevall A."/>
            <person name="Timp W."/>
            <person name="Zhang S.X."/>
            <person name="Salzberg S.L."/>
        </authorList>
    </citation>
    <scope>NUCLEOTIDE SEQUENCE [LARGE SCALE GENOMIC DNA]</scope>
    <source>
        <strain evidence="1 2">JHH-5317</strain>
    </source>
</reference>
<accession>A0A2N3N8D9</accession>
<comment type="caution">
    <text evidence="1">The sequence shown here is derived from an EMBL/GenBank/DDBJ whole genome shotgun (WGS) entry which is preliminary data.</text>
</comment>
<protein>
    <recommendedName>
        <fullName evidence="3">DUF1330 domain-containing protein</fullName>
    </recommendedName>
</protein>
<name>A0A2N3N8D9_9PEZI</name>
<evidence type="ECO:0008006" key="3">
    <source>
        <dbReference type="Google" id="ProtNLM"/>
    </source>
</evidence>
<dbReference type="Proteomes" id="UP000233524">
    <property type="component" value="Unassembled WGS sequence"/>
</dbReference>
<organism evidence="1 2">
    <name type="scientific">Lomentospora prolificans</name>
    <dbReference type="NCBI Taxonomy" id="41688"/>
    <lineage>
        <taxon>Eukaryota</taxon>
        <taxon>Fungi</taxon>
        <taxon>Dikarya</taxon>
        <taxon>Ascomycota</taxon>
        <taxon>Pezizomycotina</taxon>
        <taxon>Sordariomycetes</taxon>
        <taxon>Hypocreomycetidae</taxon>
        <taxon>Microascales</taxon>
        <taxon>Microascaceae</taxon>
        <taxon>Lomentospora</taxon>
    </lineage>
</organism>
<dbReference type="VEuPathDB" id="FungiDB:jhhlp_004772"/>
<sequence>MVVCTLHLIALNEGVTVPAFLSKLRDNNVGLVFKAKALRWIILPSKQSTGYLLGRNKQWDLLIGLEPDTAIPPAVLSDIDALWTVSYGVSSKVLSGYQALNSKLYNSNTPAIALPTVNAQESSQNLEISPELLEWISTLPVNLQNRPVSMLNLLAFNPGKKAQYMKYGKEFSARVGSAHGGRVKIAARIVDGEGKAKEDGWDEIAYVHYPSLGHFASMLANEEYQAVNKEHRLGALRDTFILCTMEIGDDGEVVGKALKGKL</sequence>
<dbReference type="PANTHER" id="PTHR40257:SF1">
    <property type="entry name" value="DUF1330 DOMAIN-CONTAINING PROTEIN"/>
    <property type="match status" value="1"/>
</dbReference>
<gene>
    <name evidence="1" type="ORF">jhhlp_004772</name>
</gene>
<dbReference type="InParanoid" id="A0A2N3N8D9"/>
<dbReference type="PANTHER" id="PTHR40257">
    <property type="match status" value="1"/>
</dbReference>
<dbReference type="Gene3D" id="3.30.70.100">
    <property type="match status" value="1"/>
</dbReference>
<dbReference type="AlphaFoldDB" id="A0A2N3N8D9"/>
<evidence type="ECO:0000313" key="1">
    <source>
        <dbReference type="EMBL" id="PKS08719.1"/>
    </source>
</evidence>
<proteinExistence type="predicted"/>
<dbReference type="EMBL" id="NLAX01000094">
    <property type="protein sequence ID" value="PKS08719.1"/>
    <property type="molecule type" value="Genomic_DNA"/>
</dbReference>
<keyword evidence="2" id="KW-1185">Reference proteome</keyword>
<dbReference type="OrthoDB" id="265717at2759"/>
<evidence type="ECO:0000313" key="2">
    <source>
        <dbReference type="Proteomes" id="UP000233524"/>
    </source>
</evidence>